<evidence type="ECO:0000313" key="3">
    <source>
        <dbReference type="Proteomes" id="UP000268093"/>
    </source>
</evidence>
<sequence length="166" mass="18842">MYGWHAWPRHVCVFRMNNRRFNLPSQETRVKMITIEESLELQREHTRSIEVRTSSALEHGVLIAGTTFSNVISLLHLTPHRTMHLRSATIIQDEHLKLAIQRMQHEAGRSADIAESLASRMQDMTIDTDSDDDDDDDDITDSEDDLGGVGGMGESDVYDEGFEEEG</sequence>
<proteinExistence type="predicted"/>
<gene>
    <name evidence="2" type="ORF">BC936DRAFT_145927</name>
</gene>
<dbReference type="AlphaFoldDB" id="A0A433D8S2"/>
<evidence type="ECO:0000313" key="2">
    <source>
        <dbReference type="EMBL" id="RUP47266.1"/>
    </source>
</evidence>
<keyword evidence="3" id="KW-1185">Reference proteome</keyword>
<feature type="compositionally biased region" description="Acidic residues" evidence="1">
    <location>
        <begin position="156"/>
        <end position="166"/>
    </location>
</feature>
<comment type="caution">
    <text evidence="2">The sequence shown here is derived from an EMBL/GenBank/DDBJ whole genome shotgun (WGS) entry which is preliminary data.</text>
</comment>
<organism evidence="2 3">
    <name type="scientific">Jimgerdemannia flammicorona</name>
    <dbReference type="NCBI Taxonomy" id="994334"/>
    <lineage>
        <taxon>Eukaryota</taxon>
        <taxon>Fungi</taxon>
        <taxon>Fungi incertae sedis</taxon>
        <taxon>Mucoromycota</taxon>
        <taxon>Mucoromycotina</taxon>
        <taxon>Endogonomycetes</taxon>
        <taxon>Endogonales</taxon>
        <taxon>Endogonaceae</taxon>
        <taxon>Jimgerdemannia</taxon>
    </lineage>
</organism>
<accession>A0A433D8S2</accession>
<dbReference type="Proteomes" id="UP000268093">
    <property type="component" value="Unassembled WGS sequence"/>
</dbReference>
<reference evidence="2 3" key="1">
    <citation type="journal article" date="2018" name="New Phytol.">
        <title>Phylogenomics of Endogonaceae and evolution of mycorrhizas within Mucoromycota.</title>
        <authorList>
            <person name="Chang Y."/>
            <person name="Desiro A."/>
            <person name="Na H."/>
            <person name="Sandor L."/>
            <person name="Lipzen A."/>
            <person name="Clum A."/>
            <person name="Barry K."/>
            <person name="Grigoriev I.V."/>
            <person name="Martin F.M."/>
            <person name="Stajich J.E."/>
            <person name="Smith M.E."/>
            <person name="Bonito G."/>
            <person name="Spatafora J.W."/>
        </authorList>
    </citation>
    <scope>NUCLEOTIDE SEQUENCE [LARGE SCALE GENOMIC DNA]</scope>
    <source>
        <strain evidence="2 3">GMNB39</strain>
    </source>
</reference>
<name>A0A433D8S2_9FUNG</name>
<feature type="compositionally biased region" description="Acidic residues" evidence="1">
    <location>
        <begin position="126"/>
        <end position="146"/>
    </location>
</feature>
<feature type="region of interest" description="Disordered" evidence="1">
    <location>
        <begin position="125"/>
        <end position="166"/>
    </location>
</feature>
<dbReference type="EMBL" id="RBNI01004744">
    <property type="protein sequence ID" value="RUP47266.1"/>
    <property type="molecule type" value="Genomic_DNA"/>
</dbReference>
<protein>
    <submittedName>
        <fullName evidence="2">Uncharacterized protein</fullName>
    </submittedName>
</protein>
<evidence type="ECO:0000256" key="1">
    <source>
        <dbReference type="SAM" id="MobiDB-lite"/>
    </source>
</evidence>